<name>A0A7J8S2N6_GOSDV</name>
<evidence type="ECO:0000259" key="1">
    <source>
        <dbReference type="Pfam" id="PF03732"/>
    </source>
</evidence>
<accession>A0A7J8S2N6</accession>
<feature type="domain" description="Retrotransposon gag" evidence="1">
    <location>
        <begin position="132"/>
        <end position="169"/>
    </location>
</feature>
<sequence>METSKRSRKANRLRDRLSTLESLVVNLEKSMGDVRETLEVVKGHTNGLDSMKEQLREFVLESLDSSVDVMKGVLNSTTDKLTVRDDAFDAMHKVDVLNPKEFIGTRSARYVDNFLWRMEKYFCAKGIMDDATMTWKEFQSEFKGQFYLEYVKDDARAKLRQLTQKGIIREDAMSRVQRTYQIHDCSRVLNRVCSKRKTGDEEPDRALMRIDSIMRSIKAKRVRESEKKLME</sequence>
<proteinExistence type="predicted"/>
<dbReference type="Pfam" id="PF03732">
    <property type="entry name" value="Retrotrans_gag"/>
    <property type="match status" value="1"/>
</dbReference>
<evidence type="ECO:0000313" key="3">
    <source>
        <dbReference type="Proteomes" id="UP000593561"/>
    </source>
</evidence>
<dbReference type="InterPro" id="IPR005162">
    <property type="entry name" value="Retrotrans_gag_dom"/>
</dbReference>
<reference evidence="2 3" key="1">
    <citation type="journal article" date="2019" name="Genome Biol. Evol.">
        <title>Insights into the evolution of the New World diploid cottons (Gossypium, subgenus Houzingenia) based on genome sequencing.</title>
        <authorList>
            <person name="Grover C.E."/>
            <person name="Arick M.A. 2nd"/>
            <person name="Thrash A."/>
            <person name="Conover J.L."/>
            <person name="Sanders W.S."/>
            <person name="Peterson D.G."/>
            <person name="Frelichowski J.E."/>
            <person name="Scheffler J.A."/>
            <person name="Scheffler B.E."/>
            <person name="Wendel J.F."/>
        </authorList>
    </citation>
    <scope>NUCLEOTIDE SEQUENCE [LARGE SCALE GENOMIC DNA]</scope>
    <source>
        <strain evidence="2">27</strain>
        <tissue evidence="2">Leaf</tissue>
    </source>
</reference>
<dbReference type="EMBL" id="JABFAC010000008">
    <property type="protein sequence ID" value="MBA0620195.1"/>
    <property type="molecule type" value="Genomic_DNA"/>
</dbReference>
<comment type="caution">
    <text evidence="2">The sequence shown here is derived from an EMBL/GenBank/DDBJ whole genome shotgun (WGS) entry which is preliminary data.</text>
</comment>
<gene>
    <name evidence="2" type="ORF">Godav_005956</name>
</gene>
<organism evidence="2 3">
    <name type="scientific">Gossypium davidsonii</name>
    <name type="common">Davidson's cotton</name>
    <name type="synonym">Gossypium klotzschianum subsp. davidsonii</name>
    <dbReference type="NCBI Taxonomy" id="34287"/>
    <lineage>
        <taxon>Eukaryota</taxon>
        <taxon>Viridiplantae</taxon>
        <taxon>Streptophyta</taxon>
        <taxon>Embryophyta</taxon>
        <taxon>Tracheophyta</taxon>
        <taxon>Spermatophyta</taxon>
        <taxon>Magnoliopsida</taxon>
        <taxon>eudicotyledons</taxon>
        <taxon>Gunneridae</taxon>
        <taxon>Pentapetalae</taxon>
        <taxon>rosids</taxon>
        <taxon>malvids</taxon>
        <taxon>Malvales</taxon>
        <taxon>Malvaceae</taxon>
        <taxon>Malvoideae</taxon>
        <taxon>Gossypium</taxon>
    </lineage>
</organism>
<keyword evidence="3" id="KW-1185">Reference proteome</keyword>
<evidence type="ECO:0000313" key="2">
    <source>
        <dbReference type="EMBL" id="MBA0620195.1"/>
    </source>
</evidence>
<dbReference type="Proteomes" id="UP000593561">
    <property type="component" value="Unassembled WGS sequence"/>
</dbReference>
<protein>
    <recommendedName>
        <fullName evidence="1">Retrotransposon gag domain-containing protein</fullName>
    </recommendedName>
</protein>
<dbReference type="AlphaFoldDB" id="A0A7J8S2N6"/>